<proteinExistence type="predicted"/>
<protein>
    <submittedName>
        <fullName evidence="1">Uncharacterized protein</fullName>
    </submittedName>
</protein>
<dbReference type="EMBL" id="CADEHS020000570">
    <property type="protein sequence ID" value="CAG9954579.1"/>
    <property type="molecule type" value="Genomic_DNA"/>
</dbReference>
<accession>A0ACA9UNC2</accession>
<keyword evidence="2" id="KW-1185">Reference proteome</keyword>
<reference evidence="1" key="2">
    <citation type="submission" date="2021-10" db="EMBL/GenBank/DDBJ databases">
        <authorList>
            <person name="Piombo E."/>
        </authorList>
    </citation>
    <scope>NUCLEOTIDE SEQUENCE</scope>
</reference>
<sequence length="318" mass="35878">MEKYFLTAGRPDKAKTPTPVGIPFDRYSSYRTGKMREAAQKVEGLHCATGTGPKTQTIFMGWDEKAVRQAALCHANKEAAEDRASEKQREEKRDKLHQKYLKSLEGKGRQMTCSPVGHYIVDWEEIEQGWDDVKDLTLDINETDQDGIFRVVFDFGILVGVMLICADKGKLNAHVSYLGAEYESEEGDTGKSESDEEEHAEDENEDEIDNGGSGTRDRKRKSQASAPPHEPRKKSRTVGAQPFQYFIKFRCRETGEGELYPEPKEGTLRFKDKRMAAFLGKADMPRVGGKIPFVARKISNVSRPNRKAWPDYSDCGVN</sequence>
<evidence type="ECO:0000313" key="2">
    <source>
        <dbReference type="Proteomes" id="UP000836387"/>
    </source>
</evidence>
<comment type="caution">
    <text evidence="1">The sequence shown here is derived from an EMBL/GenBank/DDBJ whole genome shotgun (WGS) entry which is preliminary data.</text>
</comment>
<dbReference type="Proteomes" id="UP000836387">
    <property type="component" value="Unassembled WGS sequence"/>
</dbReference>
<name>A0ACA9UNC2_BIOOC</name>
<gene>
    <name evidence="1" type="ORF">CRV2_00018029</name>
</gene>
<reference evidence="1" key="1">
    <citation type="submission" date="2020-04" db="EMBL/GenBank/DDBJ databases">
        <authorList>
            <person name="Broberg M."/>
        </authorList>
    </citation>
    <scope>NUCLEOTIDE SEQUENCE</scope>
</reference>
<evidence type="ECO:0000313" key="1">
    <source>
        <dbReference type="EMBL" id="CAG9954579.1"/>
    </source>
</evidence>
<organism evidence="1 2">
    <name type="scientific">Clonostachys rosea f. rosea IK726</name>
    <dbReference type="NCBI Taxonomy" id="1349383"/>
    <lineage>
        <taxon>Eukaryota</taxon>
        <taxon>Fungi</taxon>
        <taxon>Dikarya</taxon>
        <taxon>Ascomycota</taxon>
        <taxon>Pezizomycotina</taxon>
        <taxon>Sordariomycetes</taxon>
        <taxon>Hypocreomycetidae</taxon>
        <taxon>Hypocreales</taxon>
        <taxon>Bionectriaceae</taxon>
        <taxon>Clonostachys</taxon>
    </lineage>
</organism>